<protein>
    <submittedName>
        <fullName evidence="4">Mammalian cell entry protein</fullName>
    </submittedName>
</protein>
<dbReference type="Pfam" id="PF11887">
    <property type="entry name" value="Mce4_CUP1"/>
    <property type="match status" value="1"/>
</dbReference>
<dbReference type="NCBIfam" id="TIGR00996">
    <property type="entry name" value="Mtu_fam_mce"/>
    <property type="match status" value="1"/>
</dbReference>
<dbReference type="GO" id="GO:0051701">
    <property type="term" value="P:biological process involved in interaction with host"/>
    <property type="evidence" value="ECO:0007669"/>
    <property type="project" value="TreeGrafter"/>
</dbReference>
<dbReference type="AlphaFoldDB" id="A0A1A0VTU8"/>
<feature type="transmembrane region" description="Helical" evidence="1">
    <location>
        <begin position="7"/>
        <end position="25"/>
    </location>
</feature>
<evidence type="ECO:0000313" key="4">
    <source>
        <dbReference type="EMBL" id="OBB86621.1"/>
    </source>
</evidence>
<keyword evidence="1" id="KW-0472">Membrane</keyword>
<organism evidence="4 5">
    <name type="scientific">Mycobacterium colombiense</name>
    <dbReference type="NCBI Taxonomy" id="339268"/>
    <lineage>
        <taxon>Bacteria</taxon>
        <taxon>Bacillati</taxon>
        <taxon>Actinomycetota</taxon>
        <taxon>Actinomycetes</taxon>
        <taxon>Mycobacteriales</taxon>
        <taxon>Mycobacteriaceae</taxon>
        <taxon>Mycobacterium</taxon>
        <taxon>Mycobacterium avium complex (MAC)</taxon>
    </lineage>
</organism>
<dbReference type="Proteomes" id="UP000091914">
    <property type="component" value="Unassembled WGS sequence"/>
</dbReference>
<dbReference type="RefSeq" id="WP_064878517.1">
    <property type="nucleotide sequence ID" value="NZ_LZSX01000027.1"/>
</dbReference>
<dbReference type="PANTHER" id="PTHR33371:SF17">
    <property type="entry name" value="MCE-FAMILY PROTEIN MCE1B"/>
    <property type="match status" value="1"/>
</dbReference>
<evidence type="ECO:0000313" key="5">
    <source>
        <dbReference type="Proteomes" id="UP000091914"/>
    </source>
</evidence>
<dbReference type="GO" id="GO:0005576">
    <property type="term" value="C:extracellular region"/>
    <property type="evidence" value="ECO:0007669"/>
    <property type="project" value="TreeGrafter"/>
</dbReference>
<keyword evidence="1" id="KW-1133">Transmembrane helix</keyword>
<dbReference type="PANTHER" id="PTHR33371">
    <property type="entry name" value="INTERMEMBRANE PHOSPHOLIPID TRANSPORT SYSTEM BINDING PROTEIN MLAD-RELATED"/>
    <property type="match status" value="1"/>
</dbReference>
<accession>A0A1A0VTU8</accession>
<dbReference type="InterPro" id="IPR052336">
    <property type="entry name" value="MlaD_Phospholipid_Transporter"/>
</dbReference>
<dbReference type="OrthoDB" id="338143at2"/>
<evidence type="ECO:0000259" key="2">
    <source>
        <dbReference type="Pfam" id="PF02470"/>
    </source>
</evidence>
<gene>
    <name evidence="4" type="ORF">A5760_04315</name>
</gene>
<sequence length="359" mass="38652">MKVRGPLIGLSMFMALAIAVTWMVYATLRRDVAGPTTGYAAMFTDVYGLRVGDDVRMAGVRVGRVENVELTGKLAKVSFIVENEQHVYGNTVASVTYQNIIGQRYLGLSLGEIGNRALLPAGGVIPVQQTDPSFDVGKLLNGFEPLFTLLNAKDADDLTKGVLQSLQGDQASIPLLVEQTSTITRTLSARDQSLGDLIGSLTRVTDTVARQNDDLDHALDQTRDVVANFDVRRASLQDSVGSIARVTRRLSAIADDVDPSLNDLITREPGFSKHMVGIEPQLAFTGDNLPLLLKGFARAVSEGSYGNAYACDLNATGFFPGLNDITTFIVNAATPGNAYPITTKNMGWHTPRCRNMANG</sequence>
<dbReference type="InterPro" id="IPR003399">
    <property type="entry name" value="Mce/MlaD"/>
</dbReference>
<dbReference type="InterPro" id="IPR024516">
    <property type="entry name" value="Mce_C"/>
</dbReference>
<dbReference type="InterPro" id="IPR005693">
    <property type="entry name" value="Mce"/>
</dbReference>
<comment type="caution">
    <text evidence="4">The sequence shown here is derived from an EMBL/GenBank/DDBJ whole genome shotgun (WGS) entry which is preliminary data.</text>
</comment>
<evidence type="ECO:0000259" key="3">
    <source>
        <dbReference type="Pfam" id="PF11887"/>
    </source>
</evidence>
<reference evidence="4 5" key="1">
    <citation type="submission" date="2016-06" db="EMBL/GenBank/DDBJ databases">
        <authorList>
            <person name="Kjaerup R.B."/>
            <person name="Dalgaard T.S."/>
            <person name="Juul-Madsen H.R."/>
        </authorList>
    </citation>
    <scope>NUCLEOTIDE SEQUENCE [LARGE SCALE GENOMIC DNA]</scope>
    <source>
        <strain evidence="4 5">852002-51834_SCH5396731</strain>
    </source>
</reference>
<feature type="domain" description="Mammalian cell entry C-terminal" evidence="3">
    <location>
        <begin position="119"/>
        <end position="283"/>
    </location>
</feature>
<evidence type="ECO:0000256" key="1">
    <source>
        <dbReference type="SAM" id="Phobius"/>
    </source>
</evidence>
<dbReference type="Pfam" id="PF02470">
    <property type="entry name" value="MlaD"/>
    <property type="match status" value="1"/>
</dbReference>
<dbReference type="EMBL" id="LZSX01000027">
    <property type="protein sequence ID" value="OBB86621.1"/>
    <property type="molecule type" value="Genomic_DNA"/>
</dbReference>
<name>A0A1A0VTU8_9MYCO</name>
<feature type="domain" description="Mce/MlaD" evidence="2">
    <location>
        <begin position="37"/>
        <end position="109"/>
    </location>
</feature>
<keyword evidence="1" id="KW-0812">Transmembrane</keyword>
<proteinExistence type="predicted"/>